<dbReference type="STRING" id="227321.Q5BG52"/>
<reference evidence="2" key="2">
    <citation type="journal article" date="2009" name="Fungal Genet. Biol.">
        <title>The 2008 update of the Aspergillus nidulans genome annotation: a community effort.</title>
        <authorList>
            <person name="Wortman J.R."/>
            <person name="Gilsenan J.M."/>
            <person name="Joardar V."/>
            <person name="Deegan J."/>
            <person name="Clutterbuck J."/>
            <person name="Andersen M.R."/>
            <person name="Archer D."/>
            <person name="Bencina M."/>
            <person name="Braus G."/>
            <person name="Coutinho P."/>
            <person name="von Dohren H."/>
            <person name="Doonan J."/>
            <person name="Driessen A.J."/>
            <person name="Durek P."/>
            <person name="Espeso E."/>
            <person name="Fekete E."/>
            <person name="Flipphi M."/>
            <person name="Estrada C.G."/>
            <person name="Geysens S."/>
            <person name="Goldman G."/>
            <person name="de Groot P.W."/>
            <person name="Hansen K."/>
            <person name="Harris S.D."/>
            <person name="Heinekamp T."/>
            <person name="Helmstaedt K."/>
            <person name="Henrissat B."/>
            <person name="Hofmann G."/>
            <person name="Homan T."/>
            <person name="Horio T."/>
            <person name="Horiuchi H."/>
            <person name="James S."/>
            <person name="Jones M."/>
            <person name="Karaffa L."/>
            <person name="Karanyi Z."/>
            <person name="Kato M."/>
            <person name="Keller N."/>
            <person name="Kelly D.E."/>
            <person name="Kiel J.A."/>
            <person name="Kim J.M."/>
            <person name="van der Klei I.J."/>
            <person name="Klis F.M."/>
            <person name="Kovalchuk A."/>
            <person name="Krasevec N."/>
            <person name="Kubicek C.P."/>
            <person name="Liu B."/>
            <person name="Maccabe A."/>
            <person name="Meyer V."/>
            <person name="Mirabito P."/>
            <person name="Miskei M."/>
            <person name="Mos M."/>
            <person name="Mullins J."/>
            <person name="Nelson D.R."/>
            <person name="Nielsen J."/>
            <person name="Oakley B.R."/>
            <person name="Osmani S.A."/>
            <person name="Pakula T."/>
            <person name="Paszewski A."/>
            <person name="Paulsen I."/>
            <person name="Pilsyk S."/>
            <person name="Pocsi I."/>
            <person name="Punt P.J."/>
            <person name="Ram A.F."/>
            <person name="Ren Q."/>
            <person name="Robellet X."/>
            <person name="Robson G."/>
            <person name="Seiboth B."/>
            <person name="van Solingen P."/>
            <person name="Specht T."/>
            <person name="Sun J."/>
            <person name="Taheri-Talesh N."/>
            <person name="Takeshita N."/>
            <person name="Ussery D."/>
            <person name="vanKuyk P.A."/>
            <person name="Visser H."/>
            <person name="van de Vondervoort P.J."/>
            <person name="de Vries R.P."/>
            <person name="Walton J."/>
            <person name="Xiang X."/>
            <person name="Xiong Y."/>
            <person name="Zeng A.P."/>
            <person name="Brandt B.W."/>
            <person name="Cornell M.J."/>
            <person name="van den Hondel C.A."/>
            <person name="Visser J."/>
            <person name="Oliver S.G."/>
            <person name="Turner G."/>
        </authorList>
    </citation>
    <scope>GENOME REANNOTATION</scope>
    <source>
        <strain evidence="2">FGSC A4 / ATCC 38163 / CBS 112.46 / NRRL 194 / M139</strain>
    </source>
</reference>
<sequence>MWQYLRYCLTQSSPVCHQDLPQECHETADTSPVYPLQNSTAGEDTVAFRFDSGAYTTQTSAGAGYRGDAAAAKFFKEIAREFYGDTVEQVYGYIYGGSGGSLQTVGAIENTIGVWDRGLALIQAIPISNPDNFCIRALAGLVLGEKADQVIDGVQPGGSGNAFAGHEEAERLVLLEATALGMPWLAGKISRARQTYLEAFRPGRS</sequence>
<accession>C8VT51</accession>
<dbReference type="OrthoDB" id="2580675at2759"/>
<dbReference type="eggNOG" id="ENOG502SRUU">
    <property type="taxonomic scope" value="Eukaryota"/>
</dbReference>
<name>Q5BG52_EMENI</name>
<evidence type="ECO:0000313" key="2">
    <source>
        <dbReference type="Proteomes" id="UP000000560"/>
    </source>
</evidence>
<dbReference type="Proteomes" id="UP000000560">
    <property type="component" value="Chromosome VIII"/>
</dbReference>
<accession>Q5BG52</accession>
<gene>
    <name evidence="1" type="ORF">ANIA_00478</name>
</gene>
<dbReference type="KEGG" id="ani:ANIA_00478"/>
<dbReference type="EMBL" id="BN001308">
    <property type="protein sequence ID" value="CBF89408.1"/>
    <property type="molecule type" value="Genomic_DNA"/>
</dbReference>
<evidence type="ECO:0000313" key="1">
    <source>
        <dbReference type="EMBL" id="CBF89408.1"/>
    </source>
</evidence>
<proteinExistence type="predicted"/>
<dbReference type="RefSeq" id="XP_658082.1">
    <property type="nucleotide sequence ID" value="XM_652990.1"/>
</dbReference>
<keyword evidence="2" id="KW-1185">Reference proteome</keyword>
<dbReference type="GeneID" id="2876256"/>
<dbReference type="AlphaFoldDB" id="Q5BG52"/>
<reference evidence="2" key="1">
    <citation type="journal article" date="2005" name="Nature">
        <title>Sequencing of Aspergillus nidulans and comparative analysis with A. fumigatus and A. oryzae.</title>
        <authorList>
            <person name="Galagan J.E."/>
            <person name="Calvo S.E."/>
            <person name="Cuomo C."/>
            <person name="Ma L.J."/>
            <person name="Wortman J.R."/>
            <person name="Batzoglou S."/>
            <person name="Lee S.I."/>
            <person name="Basturkmen M."/>
            <person name="Spevak C.C."/>
            <person name="Clutterbuck J."/>
            <person name="Kapitonov V."/>
            <person name="Jurka J."/>
            <person name="Scazzocchio C."/>
            <person name="Farman M."/>
            <person name="Butler J."/>
            <person name="Purcell S."/>
            <person name="Harris S."/>
            <person name="Braus G.H."/>
            <person name="Draht O."/>
            <person name="Busch S."/>
            <person name="D'Enfert C."/>
            <person name="Bouchier C."/>
            <person name="Goldman G.H."/>
            <person name="Bell-Pedersen D."/>
            <person name="Griffiths-Jones S."/>
            <person name="Doonan J.H."/>
            <person name="Yu J."/>
            <person name="Vienken K."/>
            <person name="Pain A."/>
            <person name="Freitag M."/>
            <person name="Selker E.U."/>
            <person name="Archer D.B."/>
            <person name="Penalva M.A."/>
            <person name="Oakley B.R."/>
            <person name="Momany M."/>
            <person name="Tanaka T."/>
            <person name="Kumagai T."/>
            <person name="Asai K."/>
            <person name="Machida M."/>
            <person name="Nierman W.C."/>
            <person name="Denning D.W."/>
            <person name="Caddick M."/>
            <person name="Hynes M."/>
            <person name="Paoletti M."/>
            <person name="Fischer R."/>
            <person name="Miller B."/>
            <person name="Dyer P."/>
            <person name="Sachs M.S."/>
            <person name="Osmani S.A."/>
            <person name="Birren B.W."/>
        </authorList>
    </citation>
    <scope>NUCLEOTIDE SEQUENCE [LARGE SCALE GENOMIC DNA]</scope>
    <source>
        <strain evidence="2">FGSC A4 / ATCC 38163 / CBS 112.46 / NRRL 194 / M139</strain>
    </source>
</reference>
<dbReference type="OMA" id="DNFCIRA"/>
<organism evidence="1 2">
    <name type="scientific">Emericella nidulans (strain FGSC A4 / ATCC 38163 / CBS 112.46 / NRRL 194 / M139)</name>
    <name type="common">Aspergillus nidulans</name>
    <dbReference type="NCBI Taxonomy" id="227321"/>
    <lineage>
        <taxon>Eukaryota</taxon>
        <taxon>Fungi</taxon>
        <taxon>Dikarya</taxon>
        <taxon>Ascomycota</taxon>
        <taxon>Pezizomycotina</taxon>
        <taxon>Eurotiomycetes</taxon>
        <taxon>Eurotiomycetidae</taxon>
        <taxon>Eurotiales</taxon>
        <taxon>Aspergillaceae</taxon>
        <taxon>Aspergillus</taxon>
        <taxon>Aspergillus subgen. Nidulantes</taxon>
    </lineage>
</organism>
<dbReference type="InParanoid" id="Q5BG52"/>
<dbReference type="HOGENOM" id="CLU_1337498_0_0_1"/>
<evidence type="ECO:0008006" key="3">
    <source>
        <dbReference type="Google" id="ProtNLM"/>
    </source>
</evidence>
<protein>
    <recommendedName>
        <fullName evidence="3">Carboxylic ester hydrolase</fullName>
    </recommendedName>
</protein>